<evidence type="ECO:0000313" key="4">
    <source>
        <dbReference type="Proteomes" id="UP000285744"/>
    </source>
</evidence>
<protein>
    <submittedName>
        <fullName evidence="2">VOC family protein</fullName>
    </submittedName>
</protein>
<evidence type="ECO:0000259" key="1">
    <source>
        <dbReference type="PROSITE" id="PS51819"/>
    </source>
</evidence>
<evidence type="ECO:0000313" key="5">
    <source>
        <dbReference type="Proteomes" id="UP001432190"/>
    </source>
</evidence>
<feature type="domain" description="VOC" evidence="1">
    <location>
        <begin position="4"/>
        <end position="125"/>
    </location>
</feature>
<dbReference type="Gene3D" id="3.10.180.10">
    <property type="entry name" value="2,3-Dihydroxybiphenyl 1,2-Dioxygenase, domain 1"/>
    <property type="match status" value="1"/>
</dbReference>
<dbReference type="Proteomes" id="UP001432190">
    <property type="component" value="Chromosome"/>
</dbReference>
<proteinExistence type="predicted"/>
<sequence length="145" mass="15183">MEQRISLVTLGVADLARARAFYERLGWRGQEVEETVFVQAGPMALVLWGRDKLAADAGVDDPGGDGFGGITLAQNVRSRAEVDDVLATAAAAGAEVTRPARETFYGGYAGCFADPDGHVWEIAWNPGFPLAADGALTVPDFGAAG</sequence>
<dbReference type="PANTHER" id="PTHR36503">
    <property type="entry name" value="BLR2520 PROTEIN"/>
    <property type="match status" value="1"/>
</dbReference>
<keyword evidence="5" id="KW-1185">Reference proteome</keyword>
<organism evidence="2 4">
    <name type="scientific">Micromonospora globbae</name>
    <dbReference type="NCBI Taxonomy" id="1894969"/>
    <lineage>
        <taxon>Bacteria</taxon>
        <taxon>Bacillati</taxon>
        <taxon>Actinomycetota</taxon>
        <taxon>Actinomycetes</taxon>
        <taxon>Micromonosporales</taxon>
        <taxon>Micromonosporaceae</taxon>
        <taxon>Micromonospora</taxon>
    </lineage>
</organism>
<evidence type="ECO:0000313" key="2">
    <source>
        <dbReference type="EMBL" id="RKF25658.1"/>
    </source>
</evidence>
<dbReference type="Proteomes" id="UP000285744">
    <property type="component" value="Unassembled WGS sequence"/>
</dbReference>
<dbReference type="OrthoDB" id="4825162at2"/>
<dbReference type="EMBL" id="CP108084">
    <property type="protein sequence ID" value="WUP47791.1"/>
    <property type="molecule type" value="Genomic_DNA"/>
</dbReference>
<dbReference type="SUPFAM" id="SSF54593">
    <property type="entry name" value="Glyoxalase/Bleomycin resistance protein/Dihydroxybiphenyl dioxygenase"/>
    <property type="match status" value="1"/>
</dbReference>
<accession>A0A420EY66</accession>
<dbReference type="PANTHER" id="PTHR36503:SF1">
    <property type="entry name" value="BLR2520 PROTEIN"/>
    <property type="match status" value="1"/>
</dbReference>
<dbReference type="PROSITE" id="PS51819">
    <property type="entry name" value="VOC"/>
    <property type="match status" value="1"/>
</dbReference>
<dbReference type="InterPro" id="IPR029068">
    <property type="entry name" value="Glyas_Bleomycin-R_OHBP_Dase"/>
</dbReference>
<dbReference type="InterPro" id="IPR037523">
    <property type="entry name" value="VOC_core"/>
</dbReference>
<reference evidence="2 4" key="1">
    <citation type="journal article" date="2018" name="Int. J. Syst. Evol. Microbiol.">
        <title>Micromonospora globbae sp. nov., an endophytic actinomycete isolated from roots of Globba winitii C. H. Wright.</title>
        <authorList>
            <person name="Kuncharoen N."/>
            <person name="Pittayakhajonwut P."/>
            <person name="Tanasupawat S."/>
        </authorList>
    </citation>
    <scope>NUCLEOTIDE SEQUENCE [LARGE SCALE GENOMIC DNA]</scope>
    <source>
        <strain evidence="2 4">WPS1-2</strain>
    </source>
</reference>
<dbReference type="Pfam" id="PF00903">
    <property type="entry name" value="Glyoxalase"/>
    <property type="match status" value="1"/>
</dbReference>
<reference evidence="3" key="2">
    <citation type="submission" date="2022-10" db="EMBL/GenBank/DDBJ databases">
        <title>The complete genomes of actinobacterial strains from the NBC collection.</title>
        <authorList>
            <person name="Joergensen T.S."/>
            <person name="Alvarez Arevalo M."/>
            <person name="Sterndorff E.B."/>
            <person name="Faurdal D."/>
            <person name="Vuksanovic O."/>
            <person name="Mourched A.-S."/>
            <person name="Charusanti P."/>
            <person name="Shaw S."/>
            <person name="Blin K."/>
            <person name="Weber T."/>
        </authorList>
    </citation>
    <scope>NUCLEOTIDE SEQUENCE</scope>
    <source>
        <strain evidence="3">NBC_00256</strain>
    </source>
</reference>
<dbReference type="RefSeq" id="WP_120330029.1">
    <property type="nucleotide sequence ID" value="NZ_CP108084.1"/>
</dbReference>
<dbReference type="AlphaFoldDB" id="A0A420EY66"/>
<name>A0A420EY66_9ACTN</name>
<dbReference type="EMBL" id="RAQQ01000014">
    <property type="protein sequence ID" value="RKF25658.1"/>
    <property type="molecule type" value="Genomic_DNA"/>
</dbReference>
<evidence type="ECO:0000313" key="3">
    <source>
        <dbReference type="EMBL" id="WUP47791.1"/>
    </source>
</evidence>
<dbReference type="InterPro" id="IPR004360">
    <property type="entry name" value="Glyas_Fos-R_dOase_dom"/>
</dbReference>
<gene>
    <name evidence="2" type="ORF">D7I43_19815</name>
    <name evidence="3" type="ORF">OG994_19415</name>
</gene>